<dbReference type="RefSeq" id="XP_024664966.1">
    <property type="nucleotide sequence ID" value="XM_024809198.1"/>
</dbReference>
<dbReference type="InterPro" id="IPR047867">
    <property type="entry name" value="Ribosomal_uL22_bac/org-type"/>
</dbReference>
<dbReference type="EMBL" id="NDIQ01000021">
    <property type="protein sequence ID" value="PRT55021.1"/>
    <property type="molecule type" value="Genomic_DNA"/>
</dbReference>
<comment type="caution">
    <text evidence="5">The sequence shown here is derived from an EMBL/GenBank/DDBJ whole genome shotgun (WGS) entry which is preliminary data.</text>
</comment>
<dbReference type="Gene3D" id="3.90.470.10">
    <property type="entry name" value="Ribosomal protein L22/L17"/>
    <property type="match status" value="1"/>
</dbReference>
<dbReference type="AlphaFoldDB" id="A0A2T0FJ45"/>
<dbReference type="Proteomes" id="UP000238350">
    <property type="component" value="Unassembled WGS sequence"/>
</dbReference>
<evidence type="ECO:0000256" key="1">
    <source>
        <dbReference type="ARBA" id="ARBA00009451"/>
    </source>
</evidence>
<dbReference type="GO" id="GO:0006412">
    <property type="term" value="P:translation"/>
    <property type="evidence" value="ECO:0007669"/>
    <property type="project" value="InterPro"/>
</dbReference>
<organism evidence="5 6">
    <name type="scientific">Wickerhamiella sorbophila</name>
    <dbReference type="NCBI Taxonomy" id="45607"/>
    <lineage>
        <taxon>Eukaryota</taxon>
        <taxon>Fungi</taxon>
        <taxon>Dikarya</taxon>
        <taxon>Ascomycota</taxon>
        <taxon>Saccharomycotina</taxon>
        <taxon>Dipodascomycetes</taxon>
        <taxon>Dipodascales</taxon>
        <taxon>Trichomonascaceae</taxon>
        <taxon>Wickerhamiella</taxon>
    </lineage>
</organism>
<sequence>MLARQLRAVLPRTWIRHQSSTSGSLFKDLEGSSSAAEKESADAAVYNTNADLLNHPYIKSKMDPQGKTATEELLSPLKQILYSKVLAANNGKFVNNQTVEHEGSSYELSLTPEQQKALIPSVYIQSYRIKSSWKKMYMFLRMYRQMGLTEAITQSHFSSRRMARDVANMLERGRDDAIKLGMNPETMHIDQIWVGKDGNDFRRIQFKGRGRTGVITHPYVHVKAILKDNQVREDRKALIKKRLDRKLWRPLRNWTIKEDDTQTPDYKW</sequence>
<evidence type="ECO:0000256" key="2">
    <source>
        <dbReference type="ARBA" id="ARBA00022980"/>
    </source>
</evidence>
<dbReference type="PANTHER" id="PTHR13501">
    <property type="entry name" value="CHLOROPLAST 50S RIBOSOMAL PROTEIN L22-RELATED"/>
    <property type="match status" value="1"/>
</dbReference>
<dbReference type="PANTHER" id="PTHR13501:SF8">
    <property type="entry name" value="LARGE RIBOSOMAL SUBUNIT PROTEIN UL22M"/>
    <property type="match status" value="1"/>
</dbReference>
<dbReference type="GeneID" id="36516389"/>
<dbReference type="Pfam" id="PF00237">
    <property type="entry name" value="Ribosomal_L22"/>
    <property type="match status" value="1"/>
</dbReference>
<accession>A0A2T0FJ45</accession>
<reference evidence="5 6" key="1">
    <citation type="submission" date="2017-04" db="EMBL/GenBank/DDBJ databases">
        <title>Genome sequencing of [Candida] sorbophila.</title>
        <authorList>
            <person name="Ahn J.O."/>
        </authorList>
    </citation>
    <scope>NUCLEOTIDE SEQUENCE [LARGE SCALE GENOMIC DNA]</scope>
    <source>
        <strain evidence="5 6">DS02</strain>
    </source>
</reference>
<comment type="similarity">
    <text evidence="1 4">Belongs to the universal ribosomal protein uL22 family.</text>
</comment>
<keyword evidence="3 4" id="KW-0687">Ribonucleoprotein</keyword>
<dbReference type="OrthoDB" id="416470at2759"/>
<evidence type="ECO:0000313" key="5">
    <source>
        <dbReference type="EMBL" id="PRT55021.1"/>
    </source>
</evidence>
<evidence type="ECO:0000256" key="4">
    <source>
        <dbReference type="RuleBase" id="RU004005"/>
    </source>
</evidence>
<dbReference type="InterPro" id="IPR036394">
    <property type="entry name" value="Ribosomal_uL22_sf"/>
</dbReference>
<dbReference type="STRING" id="45607.A0A2T0FJ45"/>
<keyword evidence="2 4" id="KW-0689">Ribosomal protein</keyword>
<dbReference type="InterPro" id="IPR001063">
    <property type="entry name" value="Ribosomal_uL22"/>
</dbReference>
<keyword evidence="6" id="KW-1185">Reference proteome</keyword>
<dbReference type="GO" id="GO:0005762">
    <property type="term" value="C:mitochondrial large ribosomal subunit"/>
    <property type="evidence" value="ECO:0007669"/>
    <property type="project" value="TreeGrafter"/>
</dbReference>
<proteinExistence type="inferred from homology"/>
<dbReference type="SUPFAM" id="SSF54843">
    <property type="entry name" value="Ribosomal protein L22"/>
    <property type="match status" value="1"/>
</dbReference>
<dbReference type="GO" id="GO:0003735">
    <property type="term" value="F:structural constituent of ribosome"/>
    <property type="evidence" value="ECO:0007669"/>
    <property type="project" value="InterPro"/>
</dbReference>
<protein>
    <submittedName>
        <fullName evidence="5">54S ribosomal protein L22, mitochondrial</fullName>
    </submittedName>
</protein>
<gene>
    <name evidence="5" type="ORF">B9G98_02641</name>
</gene>
<evidence type="ECO:0000256" key="3">
    <source>
        <dbReference type="ARBA" id="ARBA00023274"/>
    </source>
</evidence>
<name>A0A2T0FJ45_9ASCO</name>
<evidence type="ECO:0000313" key="6">
    <source>
        <dbReference type="Proteomes" id="UP000238350"/>
    </source>
</evidence>